<dbReference type="EMBL" id="KV417576">
    <property type="protein sequence ID" value="KZP18065.1"/>
    <property type="molecule type" value="Genomic_DNA"/>
</dbReference>
<proteinExistence type="predicted"/>
<accession>A0A166GQE1</accession>
<evidence type="ECO:0000313" key="1">
    <source>
        <dbReference type="EMBL" id="KZP18065.1"/>
    </source>
</evidence>
<sequence>MLDTAPPAPGPSRSLHGAQYTSLPAMTSTPVTDRPPLRAPITPYRLFNIALLLSLGSPKAVFSAKGPSVRAGDLDWAGALVAGFIVYALSWWESVADLPGGQWFFHKDLSRPTFDFVTSACNPFCVRVLTEWLCREYLAPPRIAAHRRAW</sequence>
<dbReference type="OrthoDB" id="3268450at2759"/>
<reference evidence="1 2" key="1">
    <citation type="journal article" date="2016" name="Mol. Biol. Evol.">
        <title>Comparative Genomics of Early-Diverging Mushroom-Forming Fungi Provides Insights into the Origins of Lignocellulose Decay Capabilities.</title>
        <authorList>
            <person name="Nagy L.G."/>
            <person name="Riley R."/>
            <person name="Tritt A."/>
            <person name="Adam C."/>
            <person name="Daum C."/>
            <person name="Floudas D."/>
            <person name="Sun H."/>
            <person name="Yadav J.S."/>
            <person name="Pangilinan J."/>
            <person name="Larsson K.H."/>
            <person name="Matsuura K."/>
            <person name="Barry K."/>
            <person name="Labutti K."/>
            <person name="Kuo R."/>
            <person name="Ohm R.A."/>
            <person name="Bhattacharya S.S."/>
            <person name="Shirouzu T."/>
            <person name="Yoshinaga Y."/>
            <person name="Martin F.M."/>
            <person name="Grigoriev I.V."/>
            <person name="Hibbett D.S."/>
        </authorList>
    </citation>
    <scope>NUCLEOTIDE SEQUENCE [LARGE SCALE GENOMIC DNA]</scope>
    <source>
        <strain evidence="1 2">CBS 109695</strain>
    </source>
</reference>
<name>A0A166GQE1_9AGAM</name>
<organism evidence="1 2">
    <name type="scientific">Athelia psychrophila</name>
    <dbReference type="NCBI Taxonomy" id="1759441"/>
    <lineage>
        <taxon>Eukaryota</taxon>
        <taxon>Fungi</taxon>
        <taxon>Dikarya</taxon>
        <taxon>Basidiomycota</taxon>
        <taxon>Agaricomycotina</taxon>
        <taxon>Agaricomycetes</taxon>
        <taxon>Agaricomycetidae</taxon>
        <taxon>Atheliales</taxon>
        <taxon>Atheliaceae</taxon>
        <taxon>Athelia</taxon>
    </lineage>
</organism>
<dbReference type="AlphaFoldDB" id="A0A166GQE1"/>
<gene>
    <name evidence="1" type="ORF">FIBSPDRAFT_1046439</name>
</gene>
<keyword evidence="2" id="KW-1185">Reference proteome</keyword>
<evidence type="ECO:0000313" key="2">
    <source>
        <dbReference type="Proteomes" id="UP000076532"/>
    </source>
</evidence>
<protein>
    <submittedName>
        <fullName evidence="1">Uncharacterized protein</fullName>
    </submittedName>
</protein>
<dbReference type="Proteomes" id="UP000076532">
    <property type="component" value="Unassembled WGS sequence"/>
</dbReference>